<sequence length="121" mass="14190">MAIKDTIDGIKNLAVGMENLELISKLIDLQSQAYEILDENRELRLELERFKRQDELASYLSYEEDVYYRKDDNSGPYCSRCWDVGNMLVRLPISEHVDGWKGLCKECKSWGHVPEHRIPKK</sequence>
<dbReference type="EMBL" id="LDJR01000034">
    <property type="protein sequence ID" value="OAK72677.1"/>
    <property type="molecule type" value="Genomic_DNA"/>
</dbReference>
<dbReference type="Proteomes" id="UP000077881">
    <property type="component" value="Unassembled WGS sequence"/>
</dbReference>
<dbReference type="RefSeq" id="WP_064467894.1">
    <property type="nucleotide sequence ID" value="NZ_LDJR01000034.1"/>
</dbReference>
<evidence type="ECO:0000313" key="1">
    <source>
        <dbReference type="EMBL" id="OAK72677.1"/>
    </source>
</evidence>
<gene>
    <name evidence="1" type="ORF">ABB05_07410</name>
</gene>
<dbReference type="PATRIC" id="fig|217031.6.peg.1599"/>
<proteinExistence type="predicted"/>
<dbReference type="STRING" id="217031.ABB05_07410"/>
<reference evidence="1 2" key="1">
    <citation type="submission" date="2015-05" db="EMBL/GenBank/DDBJ databases">
        <title>Comparison of genome.</title>
        <authorList>
            <person name="Zheng Z."/>
            <person name="Sun M."/>
        </authorList>
    </citation>
    <scope>NUCLEOTIDE SEQUENCE [LARGE SCALE GENOMIC DNA]</scope>
    <source>
        <strain evidence="1 2">G25-74</strain>
    </source>
</reference>
<keyword evidence="2" id="KW-1185">Reference proteome</keyword>
<dbReference type="OrthoDB" id="6119186at2"/>
<comment type="caution">
    <text evidence="1">The sequence shown here is derived from an EMBL/GenBank/DDBJ whole genome shotgun (WGS) entry which is preliminary data.</text>
</comment>
<accession>A0A177ZXM0</accession>
<evidence type="ECO:0000313" key="2">
    <source>
        <dbReference type="Proteomes" id="UP000077881"/>
    </source>
</evidence>
<protein>
    <submittedName>
        <fullName evidence="1">Uncharacterized protein</fullName>
    </submittedName>
</protein>
<organism evidence="1 2">
    <name type="scientific">Lederbergia galactosidilytica</name>
    <dbReference type="NCBI Taxonomy" id="217031"/>
    <lineage>
        <taxon>Bacteria</taxon>
        <taxon>Bacillati</taxon>
        <taxon>Bacillota</taxon>
        <taxon>Bacilli</taxon>
        <taxon>Bacillales</taxon>
        <taxon>Bacillaceae</taxon>
        <taxon>Lederbergia</taxon>
    </lineage>
</organism>
<dbReference type="AlphaFoldDB" id="A0A177ZXM0"/>
<name>A0A177ZXM0_9BACI</name>